<dbReference type="AlphaFoldDB" id="A0A9P5ZBF3"/>
<accession>A0A9P5ZBF3</accession>
<sequence>MQVEILDPISDSRPIVVLYSYLPSSRSLENVPFGVRWESVSHYELFYHKSFRYSDTAIYLFLTFFLKDGHPIGKLYDAVCICSGFVAVQTEMTSIQIAAKTQMEEKAIHDQVKLRRTAKDVYIEVAALRQRRYIQGIQCLRAEFRTEQRQLGWNFTTLDQRLTMPEQRVEKRLTAFERRVQERLTAFEQRVEERLTAFERRVQDRLTAFEQRIEQRVEEHLSAFERRIKQRVEECLITLEQRIEQRVQHCLTTLQPNIEQRIQQRLTALQPRIKQCVQQRLTELQLQQQHLTELK</sequence>
<comment type="caution">
    <text evidence="1">The sequence shown here is derived from an EMBL/GenBank/DDBJ whole genome shotgun (WGS) entry which is preliminary data.</text>
</comment>
<dbReference type="Proteomes" id="UP000807469">
    <property type="component" value="Unassembled WGS sequence"/>
</dbReference>
<dbReference type="Gene3D" id="1.20.120.20">
    <property type="entry name" value="Apolipoprotein"/>
    <property type="match status" value="1"/>
</dbReference>
<organism evidence="1 2">
    <name type="scientific">Pholiota conissans</name>
    <dbReference type="NCBI Taxonomy" id="109636"/>
    <lineage>
        <taxon>Eukaryota</taxon>
        <taxon>Fungi</taxon>
        <taxon>Dikarya</taxon>
        <taxon>Basidiomycota</taxon>
        <taxon>Agaricomycotina</taxon>
        <taxon>Agaricomycetes</taxon>
        <taxon>Agaricomycetidae</taxon>
        <taxon>Agaricales</taxon>
        <taxon>Agaricineae</taxon>
        <taxon>Strophariaceae</taxon>
        <taxon>Pholiota</taxon>
    </lineage>
</organism>
<protein>
    <submittedName>
        <fullName evidence="1">Uncharacterized protein</fullName>
    </submittedName>
</protein>
<dbReference type="EMBL" id="MU155137">
    <property type="protein sequence ID" value="KAF9485127.1"/>
    <property type="molecule type" value="Genomic_DNA"/>
</dbReference>
<evidence type="ECO:0000313" key="2">
    <source>
        <dbReference type="Proteomes" id="UP000807469"/>
    </source>
</evidence>
<reference evidence="1" key="1">
    <citation type="submission" date="2020-11" db="EMBL/GenBank/DDBJ databases">
        <authorList>
            <consortium name="DOE Joint Genome Institute"/>
            <person name="Ahrendt S."/>
            <person name="Riley R."/>
            <person name="Andreopoulos W."/>
            <person name="Labutti K."/>
            <person name="Pangilinan J."/>
            <person name="Ruiz-Duenas F.J."/>
            <person name="Barrasa J.M."/>
            <person name="Sanchez-Garcia M."/>
            <person name="Camarero S."/>
            <person name="Miyauchi S."/>
            <person name="Serrano A."/>
            <person name="Linde D."/>
            <person name="Babiker R."/>
            <person name="Drula E."/>
            <person name="Ayuso-Fernandez I."/>
            <person name="Pacheco R."/>
            <person name="Padilla G."/>
            <person name="Ferreira P."/>
            <person name="Barriuso J."/>
            <person name="Kellner H."/>
            <person name="Castanera R."/>
            <person name="Alfaro M."/>
            <person name="Ramirez L."/>
            <person name="Pisabarro A.G."/>
            <person name="Kuo A."/>
            <person name="Tritt A."/>
            <person name="Lipzen A."/>
            <person name="He G."/>
            <person name="Yan M."/>
            <person name="Ng V."/>
            <person name="Cullen D."/>
            <person name="Martin F."/>
            <person name="Rosso M.-N."/>
            <person name="Henrissat B."/>
            <person name="Hibbett D."/>
            <person name="Martinez A.T."/>
            <person name="Grigoriev I.V."/>
        </authorList>
    </citation>
    <scope>NUCLEOTIDE SEQUENCE</scope>
    <source>
        <strain evidence="1">CIRM-BRFM 674</strain>
    </source>
</reference>
<dbReference type="OrthoDB" id="6163168at2759"/>
<evidence type="ECO:0000313" key="1">
    <source>
        <dbReference type="EMBL" id="KAF9485127.1"/>
    </source>
</evidence>
<gene>
    <name evidence="1" type="ORF">BDN70DRAFT_982877</name>
</gene>
<name>A0A9P5ZBF3_9AGAR</name>
<proteinExistence type="predicted"/>
<keyword evidence="2" id="KW-1185">Reference proteome</keyword>